<protein>
    <submittedName>
        <fullName evidence="7">Nitroreductase family protein</fullName>
    </submittedName>
</protein>
<gene>
    <name evidence="7" type="ORF">PQJ61_08560</name>
</gene>
<evidence type="ECO:0000256" key="1">
    <source>
        <dbReference type="ARBA" id="ARBA00007118"/>
    </source>
</evidence>
<feature type="domain" description="4Fe-4S ferredoxin-type" evidence="6">
    <location>
        <begin position="1"/>
        <end position="30"/>
    </location>
</feature>
<dbReference type="GO" id="GO:0016491">
    <property type="term" value="F:oxidoreductase activity"/>
    <property type="evidence" value="ECO:0007669"/>
    <property type="project" value="UniProtKB-KW"/>
</dbReference>
<dbReference type="InterPro" id="IPR017900">
    <property type="entry name" value="4Fe4S_Fe_S_CS"/>
</dbReference>
<dbReference type="EMBL" id="JAQQAL010000017">
    <property type="protein sequence ID" value="MDC7226804.1"/>
    <property type="molecule type" value="Genomic_DNA"/>
</dbReference>
<dbReference type="PROSITE" id="PS51379">
    <property type="entry name" value="4FE4S_FER_2"/>
    <property type="match status" value="2"/>
</dbReference>
<keyword evidence="2" id="KW-0479">Metal-binding</keyword>
<dbReference type="PANTHER" id="PTHR43673">
    <property type="entry name" value="NAD(P)H NITROREDUCTASE YDGI-RELATED"/>
    <property type="match status" value="1"/>
</dbReference>
<dbReference type="InterPro" id="IPR029479">
    <property type="entry name" value="Nitroreductase"/>
</dbReference>
<sequence length="288" mass="31992">MTYTIDTDKCTFCGLCAEECPSNIITIDKNRKKAEITDDGRCIKCSHCGMICPVGAVRYGDEELLEYDADAARLAAEPETIRAFDHMISSKRSVRAYKDTEIAEGELDAILHAGNTTATAQNSRQVDAMVLTGKEVADASKVIAAVSMKVIKAVLNPVIRRILSQTKLKSYADKNLIEDYHKRVQATIDGIDDAFFFGAPVVVILTYPVKGKRFGRTDCALAGENMMLTAHVRGIGSCMIGFAEAALFTKRLRRKVGIPSDRRIGLVFTLGYQKPEYYRYPKREEWTI</sequence>
<evidence type="ECO:0000256" key="5">
    <source>
        <dbReference type="ARBA" id="ARBA00023014"/>
    </source>
</evidence>
<dbReference type="InterPro" id="IPR017896">
    <property type="entry name" value="4Fe4S_Fe-S-bd"/>
</dbReference>
<proteinExistence type="inferred from homology"/>
<dbReference type="InterPro" id="IPR000415">
    <property type="entry name" value="Nitroreductase-like"/>
</dbReference>
<accession>A0AAJ1MNT7</accession>
<comment type="caution">
    <text evidence="7">The sequence shown here is derived from an EMBL/GenBank/DDBJ whole genome shotgun (WGS) entry which is preliminary data.</text>
</comment>
<dbReference type="Proteomes" id="UP001221217">
    <property type="component" value="Unassembled WGS sequence"/>
</dbReference>
<evidence type="ECO:0000256" key="3">
    <source>
        <dbReference type="ARBA" id="ARBA00023002"/>
    </source>
</evidence>
<feature type="domain" description="4Fe-4S ferredoxin-type" evidence="6">
    <location>
        <begin position="32"/>
        <end position="62"/>
    </location>
</feature>
<dbReference type="SUPFAM" id="SSF54862">
    <property type="entry name" value="4Fe-4S ferredoxins"/>
    <property type="match status" value="1"/>
</dbReference>
<comment type="similarity">
    <text evidence="1">Belongs to the nitroreductase family.</text>
</comment>
<keyword evidence="4" id="KW-0408">Iron</keyword>
<dbReference type="AlphaFoldDB" id="A0AAJ1MNT7"/>
<evidence type="ECO:0000313" key="7">
    <source>
        <dbReference type="EMBL" id="MDC7226804.1"/>
    </source>
</evidence>
<dbReference type="Pfam" id="PF12838">
    <property type="entry name" value="Fer4_7"/>
    <property type="match status" value="1"/>
</dbReference>
<evidence type="ECO:0000313" key="8">
    <source>
        <dbReference type="Proteomes" id="UP001221217"/>
    </source>
</evidence>
<dbReference type="PANTHER" id="PTHR43673:SF10">
    <property type="entry name" value="NADH DEHYDROGENASE_NAD(P)H NITROREDUCTASE XCC3605-RELATED"/>
    <property type="match status" value="1"/>
</dbReference>
<keyword evidence="3" id="KW-0560">Oxidoreductase</keyword>
<evidence type="ECO:0000256" key="2">
    <source>
        <dbReference type="ARBA" id="ARBA00022723"/>
    </source>
</evidence>
<keyword evidence="5" id="KW-0411">Iron-sulfur</keyword>
<evidence type="ECO:0000256" key="4">
    <source>
        <dbReference type="ARBA" id="ARBA00023004"/>
    </source>
</evidence>
<dbReference type="Gene3D" id="3.40.109.10">
    <property type="entry name" value="NADH Oxidase"/>
    <property type="match status" value="1"/>
</dbReference>
<dbReference type="GO" id="GO:0046872">
    <property type="term" value="F:metal ion binding"/>
    <property type="evidence" value="ECO:0007669"/>
    <property type="project" value="UniProtKB-KW"/>
</dbReference>
<name>A0AAJ1MNT7_9SPIO</name>
<dbReference type="GO" id="GO:0051536">
    <property type="term" value="F:iron-sulfur cluster binding"/>
    <property type="evidence" value="ECO:0007669"/>
    <property type="project" value="UniProtKB-KW"/>
</dbReference>
<evidence type="ECO:0000259" key="6">
    <source>
        <dbReference type="PROSITE" id="PS51379"/>
    </source>
</evidence>
<dbReference type="SUPFAM" id="SSF55469">
    <property type="entry name" value="FMN-dependent nitroreductase-like"/>
    <property type="match status" value="1"/>
</dbReference>
<dbReference type="PROSITE" id="PS00198">
    <property type="entry name" value="4FE4S_FER_1"/>
    <property type="match status" value="2"/>
</dbReference>
<dbReference type="Pfam" id="PF00881">
    <property type="entry name" value="Nitroreductase"/>
    <property type="match status" value="1"/>
</dbReference>
<organism evidence="7 8">
    <name type="scientific">Candidatus Thalassospirochaeta sargassi</name>
    <dbReference type="NCBI Taxonomy" id="3119039"/>
    <lineage>
        <taxon>Bacteria</taxon>
        <taxon>Pseudomonadati</taxon>
        <taxon>Spirochaetota</taxon>
        <taxon>Spirochaetia</taxon>
        <taxon>Spirochaetales</taxon>
        <taxon>Spirochaetaceae</taxon>
        <taxon>Candidatus Thalassospirochaeta</taxon>
    </lineage>
</organism>
<reference evidence="7 8" key="1">
    <citation type="submission" date="2022-12" db="EMBL/GenBank/DDBJ databases">
        <title>Metagenome assembled genome from gulf of manar.</title>
        <authorList>
            <person name="Kohli P."/>
            <person name="Pk S."/>
            <person name="Venkata Ramana C."/>
            <person name="Sasikala C."/>
        </authorList>
    </citation>
    <scope>NUCLEOTIDE SEQUENCE [LARGE SCALE GENOMIC DNA]</scope>
    <source>
        <strain evidence="7">JB008</strain>
    </source>
</reference>
<dbReference type="Gene3D" id="3.30.70.20">
    <property type="match status" value="1"/>
</dbReference>